<evidence type="ECO:0000259" key="2">
    <source>
        <dbReference type="Pfam" id="PF07732"/>
    </source>
</evidence>
<organism>
    <name type="scientific">Solenopsis invicta</name>
    <name type="common">Red imported fire ant</name>
    <name type="synonym">Solenopsis wagneri</name>
    <dbReference type="NCBI Taxonomy" id="13686"/>
    <lineage>
        <taxon>Eukaryota</taxon>
        <taxon>Metazoa</taxon>
        <taxon>Ecdysozoa</taxon>
        <taxon>Arthropoda</taxon>
        <taxon>Hexapoda</taxon>
        <taxon>Insecta</taxon>
        <taxon>Pterygota</taxon>
        <taxon>Neoptera</taxon>
        <taxon>Endopterygota</taxon>
        <taxon>Hymenoptera</taxon>
        <taxon>Apocrita</taxon>
        <taxon>Aculeata</taxon>
        <taxon>Formicoidea</taxon>
        <taxon>Formicidae</taxon>
        <taxon>Myrmicinae</taxon>
        <taxon>Solenopsis</taxon>
    </lineage>
</organism>
<dbReference type="EMBL" id="GL768140">
    <property type="protein sequence ID" value="EFZ11977.1"/>
    <property type="molecule type" value="Genomic_DNA"/>
</dbReference>
<gene>
    <name evidence="3" type="ORF">SINV_13043</name>
</gene>
<comment type="similarity">
    <text evidence="1">Belongs to the multicopper oxidase family.</text>
</comment>
<dbReference type="GO" id="GO:0005507">
    <property type="term" value="F:copper ion binding"/>
    <property type="evidence" value="ECO:0007669"/>
    <property type="project" value="InterPro"/>
</dbReference>
<dbReference type="InterPro" id="IPR008972">
    <property type="entry name" value="Cupredoxin"/>
</dbReference>
<dbReference type="Pfam" id="PF07732">
    <property type="entry name" value="Cu-oxidase_3"/>
    <property type="match status" value="1"/>
</dbReference>
<feature type="domain" description="Plastocyanin-like" evidence="2">
    <location>
        <begin position="63"/>
        <end position="98"/>
    </location>
</feature>
<feature type="non-terminal residue" evidence="3">
    <location>
        <position position="212"/>
    </location>
</feature>
<dbReference type="InterPro" id="IPR011707">
    <property type="entry name" value="Cu-oxidase-like_N"/>
</dbReference>
<evidence type="ECO:0000256" key="1">
    <source>
        <dbReference type="ARBA" id="ARBA00010609"/>
    </source>
</evidence>
<dbReference type="AlphaFoldDB" id="E9J5C5"/>
<accession>E9J5C5</accession>
<dbReference type="SUPFAM" id="SSF49503">
    <property type="entry name" value="Cupredoxins"/>
    <property type="match status" value="2"/>
</dbReference>
<proteinExistence type="inferred from homology"/>
<protein>
    <recommendedName>
        <fullName evidence="2">Plastocyanin-like domain-containing protein</fullName>
    </recommendedName>
</protein>
<dbReference type="Gene3D" id="2.60.40.420">
    <property type="entry name" value="Cupredoxins - blue copper proteins"/>
    <property type="match status" value="2"/>
</dbReference>
<dbReference type="HOGENOM" id="CLU_1302447_0_0_1"/>
<sequence>MGERDSEHSSVRFALKPHLRKTCTCTTADRENACVGVRASALRRIQARGQAYGEEVRVQYLGEYQYKVKNSGTHLYHSHESVQIMDGQYGSLIVRDPPSLNPHKDLYDEDLPEHVILISDWFHELALERFPGRYRSNRGQNPDNILINGRGNWTYFCSLFSNRNMLLAFTYGPNNGEKIAMEYRIQHVRTIGGVCAKFGRVFVRMYILNQGW</sequence>
<reference evidence="3" key="1">
    <citation type="journal article" date="2011" name="Proc. Natl. Acad. Sci. U.S.A.">
        <title>The genome of the fire ant Solenopsis invicta.</title>
        <authorList>
            <person name="Wurm Y."/>
            <person name="Wang J."/>
            <person name="Riba-Grognuz O."/>
            <person name="Corona M."/>
            <person name="Nygaard S."/>
            <person name="Hunt B.G."/>
            <person name="Ingram K.K."/>
            <person name="Falquet L."/>
            <person name="Nipitwattanaphon M."/>
            <person name="Gotzek D."/>
            <person name="Dijkstra M.B."/>
            <person name="Oettler J."/>
            <person name="Comtesse F."/>
            <person name="Shih C.J."/>
            <person name="Wu W.J."/>
            <person name="Yang C.C."/>
            <person name="Thomas J."/>
            <person name="Beaudoing E."/>
            <person name="Pradervand S."/>
            <person name="Flegel V."/>
            <person name="Cook E.D."/>
            <person name="Fabbretti R."/>
            <person name="Stockinger H."/>
            <person name="Long L."/>
            <person name="Farmerie W.G."/>
            <person name="Oakey J."/>
            <person name="Boomsma J.J."/>
            <person name="Pamilo P."/>
            <person name="Yi S.V."/>
            <person name="Heinze J."/>
            <person name="Goodisman M.A."/>
            <person name="Farinelli L."/>
            <person name="Harshman K."/>
            <person name="Hulo N."/>
            <person name="Cerutti L."/>
            <person name="Xenarios I."/>
            <person name="Shoemaker D."/>
            <person name="Keller L."/>
        </authorList>
    </citation>
    <scope>NUCLEOTIDE SEQUENCE [LARGE SCALE GENOMIC DNA]</scope>
</reference>
<evidence type="ECO:0000313" key="3">
    <source>
        <dbReference type="EMBL" id="EFZ11977.1"/>
    </source>
</evidence>
<name>E9J5C5_SOLIN</name>